<evidence type="ECO:0000313" key="5">
    <source>
        <dbReference type="EMBL" id="GAA5163133.1"/>
    </source>
</evidence>
<dbReference type="EMBL" id="BAABJP010000029">
    <property type="protein sequence ID" value="GAA5163133.1"/>
    <property type="molecule type" value="Genomic_DNA"/>
</dbReference>
<dbReference type="PANTHER" id="PTHR43004:SF19">
    <property type="entry name" value="BINDING MONOOXYGENASE, PUTATIVE (JCVI)-RELATED"/>
    <property type="match status" value="1"/>
</dbReference>
<dbReference type="InterPro" id="IPR002938">
    <property type="entry name" value="FAD-bd"/>
</dbReference>
<evidence type="ECO:0000256" key="3">
    <source>
        <dbReference type="ARBA" id="ARBA00022827"/>
    </source>
</evidence>
<proteinExistence type="predicted"/>
<dbReference type="PRINTS" id="PR00420">
    <property type="entry name" value="RNGMNOXGNASE"/>
</dbReference>
<keyword evidence="6" id="KW-1185">Reference proteome</keyword>
<dbReference type="Proteomes" id="UP001428817">
    <property type="component" value="Unassembled WGS sequence"/>
</dbReference>
<evidence type="ECO:0000256" key="2">
    <source>
        <dbReference type="ARBA" id="ARBA00022630"/>
    </source>
</evidence>
<dbReference type="Pfam" id="PF21274">
    <property type="entry name" value="Rng_hyd_C"/>
    <property type="match status" value="1"/>
</dbReference>
<dbReference type="InterPro" id="IPR050641">
    <property type="entry name" value="RIFMO-like"/>
</dbReference>
<accession>A0ABP9QJU3</accession>
<dbReference type="InterPro" id="IPR036188">
    <property type="entry name" value="FAD/NAD-bd_sf"/>
</dbReference>
<dbReference type="RefSeq" id="WP_185060847.1">
    <property type="nucleotide sequence ID" value="NZ_BAABJP010000029.1"/>
</dbReference>
<reference evidence="6" key="1">
    <citation type="journal article" date="2019" name="Int. J. Syst. Evol. Microbiol.">
        <title>The Global Catalogue of Microorganisms (GCM) 10K type strain sequencing project: providing services to taxonomists for standard genome sequencing and annotation.</title>
        <authorList>
            <consortium name="The Broad Institute Genomics Platform"/>
            <consortium name="The Broad Institute Genome Sequencing Center for Infectious Disease"/>
            <person name="Wu L."/>
            <person name="Ma J."/>
        </authorList>
    </citation>
    <scope>NUCLEOTIDE SEQUENCE [LARGE SCALE GENOMIC DNA]</scope>
    <source>
        <strain evidence="6">JCM 18303</strain>
    </source>
</reference>
<evidence type="ECO:0000259" key="4">
    <source>
        <dbReference type="Pfam" id="PF01494"/>
    </source>
</evidence>
<organism evidence="5 6">
    <name type="scientific">Pseudonocardia eucalypti</name>
    <dbReference type="NCBI Taxonomy" id="648755"/>
    <lineage>
        <taxon>Bacteria</taxon>
        <taxon>Bacillati</taxon>
        <taxon>Actinomycetota</taxon>
        <taxon>Actinomycetes</taxon>
        <taxon>Pseudonocardiales</taxon>
        <taxon>Pseudonocardiaceae</taxon>
        <taxon>Pseudonocardia</taxon>
    </lineage>
</organism>
<evidence type="ECO:0000313" key="6">
    <source>
        <dbReference type="Proteomes" id="UP001428817"/>
    </source>
</evidence>
<dbReference type="Gene3D" id="3.30.9.10">
    <property type="entry name" value="D-Amino Acid Oxidase, subunit A, domain 2"/>
    <property type="match status" value="1"/>
</dbReference>
<dbReference type="NCBIfam" id="NF004780">
    <property type="entry name" value="PRK06126.1"/>
    <property type="match status" value="1"/>
</dbReference>
<comment type="caution">
    <text evidence="5">The sequence shown here is derived from an EMBL/GenBank/DDBJ whole genome shotgun (WGS) entry which is preliminary data.</text>
</comment>
<dbReference type="PANTHER" id="PTHR43004">
    <property type="entry name" value="TRK SYSTEM POTASSIUM UPTAKE PROTEIN"/>
    <property type="match status" value="1"/>
</dbReference>
<gene>
    <name evidence="5" type="ORF">GCM10023321_49550</name>
</gene>
<dbReference type="Pfam" id="PF01494">
    <property type="entry name" value="FAD_binding_3"/>
    <property type="match status" value="1"/>
</dbReference>
<keyword evidence="3" id="KW-0274">FAD</keyword>
<dbReference type="SUPFAM" id="SSF51905">
    <property type="entry name" value="FAD/NAD(P)-binding domain"/>
    <property type="match status" value="1"/>
</dbReference>
<sequence length="554" mass="59965">MTDETEVLVVGAGPVGLTLAITLGQRGIRTVLIERNPTPGILPKMDLANARSMEIFGRLHLADRIRAAGWPLDAPFDVYAGPSLTEPPYAVLSYPSILESRRHAEEGVPGVHPREPYERISQYTLERLLGDAARALPGVDVLFAHQLVDFRQDADAMHATIQTPDGERSAVTASYLVGADGGNSLVRNTLEINYSGPGDAARHVLIFFRAPALFEKAGLEPFRHYYLAGERHGILIAQDDLTHFALHLEAEPGTDTARLDAAEEVHAALGIGLDIEVLHLGAWTARLVVADQYRAGRVFLAGDSAHQYIPTGGFGLNTGIGDADNLAWKLAATLRGWGGPALLDSYHDERHPVGHRNCRASEYAAVGVRQWRSHYDPSVTQDTAAGRENRRLLAAAFNTYQRRSHEQQGTELGYRYSLSGVIAHEPGPLPDPDSPVYVPSSTAGSRLPHAWIEPGVSVHDRVGFGLTLLAIDAPPELTNAFTDADRRGIPLDVVRVNGRADLRELYGAPLLLIRPDMHIAWRGDGADAADAVLALCAGRGGVIDDERQPAGPRT</sequence>
<dbReference type="Gene3D" id="3.50.50.60">
    <property type="entry name" value="FAD/NAD(P)-binding domain"/>
    <property type="match status" value="1"/>
</dbReference>
<evidence type="ECO:0000256" key="1">
    <source>
        <dbReference type="ARBA" id="ARBA00001974"/>
    </source>
</evidence>
<keyword evidence="2" id="KW-0285">Flavoprotein</keyword>
<name>A0ABP9QJU3_9PSEU</name>
<dbReference type="Gene3D" id="3.40.30.120">
    <property type="match status" value="1"/>
</dbReference>
<feature type="domain" description="FAD-binding" evidence="4">
    <location>
        <begin position="4"/>
        <end position="359"/>
    </location>
</feature>
<comment type="cofactor">
    <cofactor evidence="1">
        <name>FAD</name>
        <dbReference type="ChEBI" id="CHEBI:57692"/>
    </cofactor>
</comment>
<protein>
    <submittedName>
        <fullName evidence="5">FAD-dependent oxidoreductase</fullName>
    </submittedName>
</protein>